<dbReference type="EMBL" id="JAWLUM010000002">
    <property type="protein sequence ID" value="MDV7134502.1"/>
    <property type="molecule type" value="Genomic_DNA"/>
</dbReference>
<keyword evidence="1" id="KW-0575">Peroxidase</keyword>
<gene>
    <name evidence="1" type="ORF">R4198_12410</name>
</gene>
<keyword evidence="2" id="KW-1185">Reference proteome</keyword>
<organism evidence="1 2">
    <name type="scientific">Williamsia marianensis</name>
    <dbReference type="NCBI Taxonomy" id="85044"/>
    <lineage>
        <taxon>Bacteria</taxon>
        <taxon>Bacillati</taxon>
        <taxon>Actinomycetota</taxon>
        <taxon>Actinomycetes</taxon>
        <taxon>Mycobacteriales</taxon>
        <taxon>Nocardiaceae</taxon>
        <taxon>Williamsia</taxon>
    </lineage>
</organism>
<evidence type="ECO:0000313" key="2">
    <source>
        <dbReference type="Proteomes" id="UP001185792"/>
    </source>
</evidence>
<name>A0ABU4EV53_WILMA</name>
<sequence length="243" mass="26187">MSSGVDVRIDALVNACERDLGDEALWIKPRAYPESLALCIIDSIYSTGAQYGQVANIVERYRTYRSGQGGNADLDGPAELLATFDELGSAQAWAEQIGNRRPTSTTPGAPLKAEAVRDGASRLVGLGIRSVEELRLTAESDAIDVVNKSWLEVPGQRSGVTWAYVLMLAGIPGTKANRLVVEYVADVLELPVGEVDARSVSGWIRDVAKTKGWNSIHTEHAIWRLQTRRPVSGSVVEVADVAG</sequence>
<dbReference type="GO" id="GO:0004601">
    <property type="term" value="F:peroxidase activity"/>
    <property type="evidence" value="ECO:0007669"/>
    <property type="project" value="UniProtKB-KW"/>
</dbReference>
<evidence type="ECO:0000313" key="1">
    <source>
        <dbReference type="EMBL" id="MDV7134502.1"/>
    </source>
</evidence>
<keyword evidence="1" id="KW-0560">Oxidoreductase</keyword>
<comment type="caution">
    <text evidence="1">The sequence shown here is derived from an EMBL/GenBank/DDBJ whole genome shotgun (WGS) entry which is preliminary data.</text>
</comment>
<proteinExistence type="predicted"/>
<dbReference type="Proteomes" id="UP001185792">
    <property type="component" value="Unassembled WGS sequence"/>
</dbReference>
<protein>
    <submittedName>
        <fullName evidence="1">Heme peroxidase</fullName>
    </submittedName>
</protein>
<dbReference type="RefSeq" id="WP_317713249.1">
    <property type="nucleotide sequence ID" value="NZ_JAWLUM010000002.1"/>
</dbReference>
<reference evidence="1 2" key="1">
    <citation type="submission" date="2023-10" db="EMBL/GenBank/DDBJ databases">
        <title>Development of a sustainable strategy for remediation of hydrocarbon-contaminated territories based on the waste exchange concept.</title>
        <authorList>
            <person name="Krivoruchko A."/>
        </authorList>
    </citation>
    <scope>NUCLEOTIDE SEQUENCE [LARGE SCALE GENOMIC DNA]</scope>
    <source>
        <strain evidence="1 2">IEGM 1236</strain>
    </source>
</reference>
<accession>A0ABU4EV53</accession>